<accession>A0A842HI70</accession>
<reference evidence="1 2" key="1">
    <citation type="submission" date="2020-07" db="EMBL/GenBank/DDBJ databases">
        <authorList>
            <person name="Feng X."/>
        </authorList>
    </citation>
    <scope>NUCLEOTIDE SEQUENCE [LARGE SCALE GENOMIC DNA]</scope>
    <source>
        <strain evidence="1 2">JCM31066</strain>
    </source>
</reference>
<proteinExistence type="predicted"/>
<name>A0A842HI70_9BACT</name>
<organism evidence="1 2">
    <name type="scientific">Ruficoccus amylovorans</name>
    <dbReference type="NCBI Taxonomy" id="1804625"/>
    <lineage>
        <taxon>Bacteria</taxon>
        <taxon>Pseudomonadati</taxon>
        <taxon>Verrucomicrobiota</taxon>
        <taxon>Opitutia</taxon>
        <taxon>Puniceicoccales</taxon>
        <taxon>Cerasicoccaceae</taxon>
        <taxon>Ruficoccus</taxon>
    </lineage>
</organism>
<dbReference type="Proteomes" id="UP000546464">
    <property type="component" value="Unassembled WGS sequence"/>
</dbReference>
<gene>
    <name evidence="1" type="ORF">H5P28_11700</name>
</gene>
<protein>
    <submittedName>
        <fullName evidence="1">Uncharacterized protein</fullName>
    </submittedName>
</protein>
<dbReference type="EMBL" id="JACHVB010000035">
    <property type="protein sequence ID" value="MBC2594921.1"/>
    <property type="molecule type" value="Genomic_DNA"/>
</dbReference>
<evidence type="ECO:0000313" key="2">
    <source>
        <dbReference type="Proteomes" id="UP000546464"/>
    </source>
</evidence>
<keyword evidence="2" id="KW-1185">Reference proteome</keyword>
<dbReference type="RefSeq" id="WP_185675887.1">
    <property type="nucleotide sequence ID" value="NZ_JACHVB010000035.1"/>
</dbReference>
<evidence type="ECO:0000313" key="1">
    <source>
        <dbReference type="EMBL" id="MBC2594921.1"/>
    </source>
</evidence>
<dbReference type="AlphaFoldDB" id="A0A842HI70"/>
<sequence length="59" mass="6849">MNAINECQQRHLLKHRFGVEQAHLVLLRRRLAALSRHAERQQALVNELSLAIRTEVPRG</sequence>
<comment type="caution">
    <text evidence="1">The sequence shown here is derived from an EMBL/GenBank/DDBJ whole genome shotgun (WGS) entry which is preliminary data.</text>
</comment>